<evidence type="ECO:0000256" key="1">
    <source>
        <dbReference type="SAM" id="Phobius"/>
    </source>
</evidence>
<evidence type="ECO:0000313" key="3">
    <source>
        <dbReference type="EMBL" id="MBB5344676.1"/>
    </source>
</evidence>
<feature type="transmembrane region" description="Helical" evidence="1">
    <location>
        <begin position="18"/>
        <end position="36"/>
    </location>
</feature>
<keyword evidence="1" id="KW-0472">Membrane</keyword>
<dbReference type="InterPro" id="IPR038731">
    <property type="entry name" value="RgtA/B/C-like"/>
</dbReference>
<dbReference type="Pfam" id="PF13231">
    <property type="entry name" value="PMT_2"/>
    <property type="match status" value="1"/>
</dbReference>
<evidence type="ECO:0000259" key="2">
    <source>
        <dbReference type="Pfam" id="PF13231"/>
    </source>
</evidence>
<feature type="transmembrane region" description="Helical" evidence="1">
    <location>
        <begin position="240"/>
        <end position="262"/>
    </location>
</feature>
<feature type="transmembrane region" description="Helical" evidence="1">
    <location>
        <begin position="422"/>
        <end position="440"/>
    </location>
</feature>
<feature type="domain" description="Glycosyltransferase RgtA/B/C/D-like" evidence="2">
    <location>
        <begin position="152"/>
        <end position="253"/>
    </location>
</feature>
<dbReference type="Proteomes" id="UP000569092">
    <property type="component" value="Unassembled WGS sequence"/>
</dbReference>
<name>A0A7W8JAW6_9BACT</name>
<gene>
    <name evidence="3" type="ORF">HDF10_002662</name>
</gene>
<feature type="transmembrane region" description="Helical" evidence="1">
    <location>
        <begin position="196"/>
        <end position="228"/>
    </location>
</feature>
<keyword evidence="1" id="KW-1133">Transmembrane helix</keyword>
<proteinExistence type="predicted"/>
<comment type="caution">
    <text evidence="3">The sequence shown here is derived from an EMBL/GenBank/DDBJ whole genome shotgun (WGS) entry which is preliminary data.</text>
</comment>
<protein>
    <recommendedName>
        <fullName evidence="2">Glycosyltransferase RgtA/B/C/D-like domain-containing protein</fullName>
    </recommendedName>
</protein>
<dbReference type="EMBL" id="JACHDZ010000004">
    <property type="protein sequence ID" value="MBB5344676.1"/>
    <property type="molecule type" value="Genomic_DNA"/>
</dbReference>
<organism evidence="3 4">
    <name type="scientific">Tunturiibacter lichenicola</name>
    <dbReference type="NCBI Taxonomy" id="2051959"/>
    <lineage>
        <taxon>Bacteria</taxon>
        <taxon>Pseudomonadati</taxon>
        <taxon>Acidobacteriota</taxon>
        <taxon>Terriglobia</taxon>
        <taxon>Terriglobales</taxon>
        <taxon>Acidobacteriaceae</taxon>
        <taxon>Tunturiibacter</taxon>
    </lineage>
</organism>
<reference evidence="3 4" key="1">
    <citation type="submission" date="2020-08" db="EMBL/GenBank/DDBJ databases">
        <title>Genomic Encyclopedia of Type Strains, Phase IV (KMG-V): Genome sequencing to study the core and pangenomes of soil and plant-associated prokaryotes.</title>
        <authorList>
            <person name="Whitman W."/>
        </authorList>
    </citation>
    <scope>NUCLEOTIDE SEQUENCE [LARGE SCALE GENOMIC DNA]</scope>
    <source>
        <strain evidence="3 4">M8US30</strain>
    </source>
</reference>
<feature type="transmembrane region" description="Helical" evidence="1">
    <location>
        <begin position="452"/>
        <end position="469"/>
    </location>
</feature>
<accession>A0A7W8JAW6</accession>
<keyword evidence="1" id="KW-0812">Transmembrane</keyword>
<evidence type="ECO:0000313" key="4">
    <source>
        <dbReference type="Proteomes" id="UP000569092"/>
    </source>
</evidence>
<feature type="transmembrane region" description="Helical" evidence="1">
    <location>
        <begin position="397"/>
        <end position="416"/>
    </location>
</feature>
<feature type="transmembrane region" description="Helical" evidence="1">
    <location>
        <begin position="172"/>
        <end position="190"/>
    </location>
</feature>
<dbReference type="AlphaFoldDB" id="A0A7W8JAW6"/>
<feature type="transmembrane region" description="Helical" evidence="1">
    <location>
        <begin position="93"/>
        <end position="117"/>
    </location>
</feature>
<sequence length="614" mass="67784">MTLPLSEPNRLPYWLRRLWPVYCFLAALATFGYALYDPYQIDGDAVSYMDIGDLIRAHNWHGVVNGYWNPLYPAALALGHIVFHSTRFTELHAYYMVNFGVFLLEMLAIVAFTDALIQLRDLREDSTASSNAASFLPASFVLDRYTLRYLGVGLLVISTQRELSMGKVRPDALLQAFLLLGLAALLKHLATSQLRYAALIGIFLGLAYLTKSFAFLFTLLCVLTLILFRAFWQRHSASRIAAASLLALVCFSVIAGPFIAALSRQKGRFDFGDSGTLNYAWFISGTEKMHLQPNQTSLFGASEVHLKHPERQLLQSPGIFSYRQLPYGTYPDWFDNSFWNDQVKAHMNPHIEILVVGQCIVRIIRYIANHPEAWLLLVLLVLMGGRPSRDWQPSSNAFWVAPFLLGLGVLGIYGMVNIEDRYITVGLLAILLPLFAALRLSTGVQASATRTAASAAVVLLALLAVGESARTVGELRRELPFAGLPAGWYSPSIFGAAHALNDMGVGPGDTVACIGTTACLYDPYWARLAGVRVLTEIYVPTTPLYPSFAAMPNRNEAIDVVRRQGDKVLIGYFTPGLMTGTNPISAGWHELDSSPFYALPLNLPAATSTENPHP</sequence>